<dbReference type="SUPFAM" id="SSF50630">
    <property type="entry name" value="Acid proteases"/>
    <property type="match status" value="1"/>
</dbReference>
<feature type="repeat" description="Solcar" evidence="15">
    <location>
        <begin position="147"/>
        <end position="240"/>
    </location>
</feature>
<feature type="repeat" description="Solcar" evidence="15">
    <location>
        <begin position="25"/>
        <end position="123"/>
    </location>
</feature>
<evidence type="ECO:0000256" key="5">
    <source>
        <dbReference type="ARBA" id="ARBA00022449"/>
    </source>
</evidence>
<keyword evidence="12 15" id="KW-0472">Membrane</keyword>
<keyword evidence="6 15" id="KW-0812">Transmembrane</keyword>
<evidence type="ECO:0000256" key="7">
    <source>
        <dbReference type="ARBA" id="ARBA00022737"/>
    </source>
</evidence>
<dbReference type="GO" id="GO:0016787">
    <property type="term" value="F:hydrolase activity"/>
    <property type="evidence" value="ECO:0007669"/>
    <property type="project" value="UniProtKB-KW"/>
</dbReference>
<comment type="caution">
    <text evidence="19">The sequence shown here is derived from an EMBL/GenBank/DDBJ whole genome shotgun (WGS) entry which is preliminary data.</text>
</comment>
<dbReference type="InterPro" id="IPR018108">
    <property type="entry name" value="MCP_transmembrane"/>
</dbReference>
<evidence type="ECO:0000256" key="1">
    <source>
        <dbReference type="ARBA" id="ARBA00004448"/>
    </source>
</evidence>
<dbReference type="Pfam" id="PF00153">
    <property type="entry name" value="Mito_carr"/>
    <property type="match status" value="3"/>
</dbReference>
<feature type="transmembrane region" description="Helical" evidence="17">
    <location>
        <begin position="148"/>
        <end position="171"/>
    </location>
</feature>
<keyword evidence="8" id="KW-0999">Mitochondrion inner membrane</keyword>
<dbReference type="InterPro" id="IPR023395">
    <property type="entry name" value="MCP_dom_sf"/>
</dbReference>
<comment type="similarity">
    <text evidence="2">Belongs to the mitochondrial carrier (TC 2.A.29) family.</text>
</comment>
<evidence type="ECO:0000256" key="10">
    <source>
        <dbReference type="ARBA" id="ARBA00022989"/>
    </source>
</evidence>
<dbReference type="GO" id="GO:0005743">
    <property type="term" value="C:mitochondrial inner membrane"/>
    <property type="evidence" value="ECO:0007669"/>
    <property type="project" value="UniProtKB-SubCell"/>
</dbReference>
<evidence type="ECO:0000256" key="14">
    <source>
        <dbReference type="ARBA" id="ARBA00045250"/>
    </source>
</evidence>
<name>A0ABD3NBP1_9STRA</name>
<accession>A0ABD3NBP1</accession>
<dbReference type="InterPro" id="IPR019103">
    <property type="entry name" value="Peptidase_aspartic_DDI1-type"/>
</dbReference>
<dbReference type="AlphaFoldDB" id="A0ABD3NBP1"/>
<feature type="region of interest" description="Disordered" evidence="16">
    <location>
        <begin position="1"/>
        <end position="21"/>
    </location>
</feature>
<organism evidence="19 20">
    <name type="scientific">Cyclotella atomus</name>
    <dbReference type="NCBI Taxonomy" id="382360"/>
    <lineage>
        <taxon>Eukaryota</taxon>
        <taxon>Sar</taxon>
        <taxon>Stramenopiles</taxon>
        <taxon>Ochrophyta</taxon>
        <taxon>Bacillariophyta</taxon>
        <taxon>Coscinodiscophyceae</taxon>
        <taxon>Thalassiosirophycidae</taxon>
        <taxon>Stephanodiscales</taxon>
        <taxon>Stephanodiscaceae</taxon>
        <taxon>Cyclotella</taxon>
    </lineage>
</organism>
<evidence type="ECO:0000313" key="20">
    <source>
        <dbReference type="Proteomes" id="UP001530400"/>
    </source>
</evidence>
<dbReference type="InterPro" id="IPR002067">
    <property type="entry name" value="MCP"/>
</dbReference>
<evidence type="ECO:0000256" key="9">
    <source>
        <dbReference type="ARBA" id="ARBA00022801"/>
    </source>
</evidence>
<keyword evidence="4" id="KW-0813">Transport</keyword>
<comment type="subcellular location">
    <subcellularLocation>
        <location evidence="1">Mitochondrion inner membrane</location>
        <topology evidence="1">Multi-pass membrane protein</topology>
    </subcellularLocation>
</comment>
<gene>
    <name evidence="19" type="ORF">ACHAWO_004876</name>
</gene>
<comment type="catalytic activity">
    <reaction evidence="13">
        <text>ADP(in) + ATP(out) = ADP(out) + ATP(in)</text>
        <dbReference type="Rhea" id="RHEA:34999"/>
        <dbReference type="ChEBI" id="CHEBI:30616"/>
        <dbReference type="ChEBI" id="CHEBI:456216"/>
    </reaction>
    <physiologicalReaction direction="left-to-right" evidence="13">
        <dbReference type="Rhea" id="RHEA:35000"/>
    </physiologicalReaction>
</comment>
<dbReference type="Proteomes" id="UP001530400">
    <property type="component" value="Unassembled WGS sequence"/>
</dbReference>
<evidence type="ECO:0000256" key="3">
    <source>
        <dbReference type="ARBA" id="ARBA00011245"/>
    </source>
</evidence>
<comment type="subunit">
    <text evidence="3">Monomer.</text>
</comment>
<sequence>MVSPTATPPPSKSEDVLISSSKKPKSTVKDCIAGACAGAVAKTAVAPIERVKLLMQLQFSIDKASTTAEADRLSPRVSAWEVVKRVYREEGILSFWRGNTPNVMTQAGTSTMNFLLMDWYKIAISPILQWSLSLPSDRSEEKRKKRRALISSFLSGGLAGGTVLTALYPLVFARTRLAMDVGNNTINAPRKYPGGMSDVYRAIWNADGWRGFYQGYGIALAGVVVYRAVHLGGYDAVKTEILHRRGAHVTTDNFSIDRSQSNLTMAERFLAAQLVSITAGTACYPIDSVRRRLMMQAGVPRNERLYNNSIDCFRKILMTEGFRGFYLGIGPNLVRSFGAALLLVSYDMFKREDSIEHRPLRHTYVMDHYTDDDEALARAIAESEGSSYASAPDPAAHQSSVANCPRNHGLELFQASPAQRVINCYLLSGQSNRPVTVEGVPLSGNQLLPPSTNPGYTQSPSYNNPFSRPESVPTHMCLIPCTIGNIMVEMLVDTGAQTSVLSMPYVRQLGLSNRLDRRTIGYAAGVGRARICGKINNVVCAFGEGHVEFPMDFIVLDVSDPLVIIGLDQLRKYKCLVDMEKEKLVFGGTGGVEVQMLPAEQQHFDVRTWNNAGCIVM</sequence>
<feature type="domain" description="Peptidase A2" evidence="18">
    <location>
        <begin position="488"/>
        <end position="569"/>
    </location>
</feature>
<dbReference type="Gene3D" id="2.40.70.10">
    <property type="entry name" value="Acid Proteases"/>
    <property type="match status" value="1"/>
</dbReference>
<dbReference type="Gene3D" id="1.50.40.10">
    <property type="entry name" value="Mitochondrial carrier domain"/>
    <property type="match status" value="1"/>
</dbReference>
<evidence type="ECO:0000313" key="19">
    <source>
        <dbReference type="EMBL" id="KAL3773431.1"/>
    </source>
</evidence>
<dbReference type="PROSITE" id="PS50175">
    <property type="entry name" value="ASP_PROT_RETROV"/>
    <property type="match status" value="1"/>
</dbReference>
<dbReference type="InterPro" id="IPR002113">
    <property type="entry name" value="ADT_euk_type"/>
</dbReference>
<keyword evidence="10 17" id="KW-1133">Transmembrane helix</keyword>
<evidence type="ECO:0000256" key="15">
    <source>
        <dbReference type="PROSITE-ProRule" id="PRU00282"/>
    </source>
</evidence>
<feature type="repeat" description="Solcar" evidence="15">
    <location>
        <begin position="267"/>
        <end position="352"/>
    </location>
</feature>
<evidence type="ECO:0000256" key="6">
    <source>
        <dbReference type="ARBA" id="ARBA00022692"/>
    </source>
</evidence>
<dbReference type="SUPFAM" id="SSF103506">
    <property type="entry name" value="Mitochondrial carrier"/>
    <property type="match status" value="1"/>
</dbReference>
<dbReference type="PANTHER" id="PTHR45635">
    <property type="entry name" value="ADP,ATP CARRIER PROTEIN 1-RELATED-RELATED"/>
    <property type="match status" value="1"/>
</dbReference>
<evidence type="ECO:0000256" key="8">
    <source>
        <dbReference type="ARBA" id="ARBA00022792"/>
    </source>
</evidence>
<dbReference type="GO" id="GO:0015297">
    <property type="term" value="F:antiporter activity"/>
    <property type="evidence" value="ECO:0007669"/>
    <property type="project" value="UniProtKB-KW"/>
</dbReference>
<dbReference type="PRINTS" id="PR00927">
    <property type="entry name" value="ADPTRNSLCASE"/>
</dbReference>
<dbReference type="PANTHER" id="PTHR45635:SF14">
    <property type="entry name" value="ADP_ATP TRANSLOCASE"/>
    <property type="match status" value="1"/>
</dbReference>
<evidence type="ECO:0000256" key="13">
    <source>
        <dbReference type="ARBA" id="ARBA00024143"/>
    </source>
</evidence>
<keyword evidence="20" id="KW-1185">Reference proteome</keyword>
<feature type="compositionally biased region" description="Pro residues" evidence="16">
    <location>
        <begin position="1"/>
        <end position="11"/>
    </location>
</feature>
<keyword evidence="5" id="KW-0050">Antiport</keyword>
<dbReference type="InterPro" id="IPR001995">
    <property type="entry name" value="Peptidase_A2_cat"/>
</dbReference>
<evidence type="ECO:0000256" key="11">
    <source>
        <dbReference type="ARBA" id="ARBA00023128"/>
    </source>
</evidence>
<dbReference type="PRINTS" id="PR00926">
    <property type="entry name" value="MITOCARRIER"/>
</dbReference>
<keyword evidence="11" id="KW-0496">Mitochondrion</keyword>
<evidence type="ECO:0000256" key="17">
    <source>
        <dbReference type="SAM" id="Phobius"/>
    </source>
</evidence>
<evidence type="ECO:0000256" key="4">
    <source>
        <dbReference type="ARBA" id="ARBA00022448"/>
    </source>
</evidence>
<evidence type="ECO:0000256" key="12">
    <source>
        <dbReference type="ARBA" id="ARBA00023136"/>
    </source>
</evidence>
<reference evidence="19 20" key="1">
    <citation type="submission" date="2024-10" db="EMBL/GenBank/DDBJ databases">
        <title>Updated reference genomes for cyclostephanoid diatoms.</title>
        <authorList>
            <person name="Roberts W.R."/>
            <person name="Alverson A.J."/>
        </authorList>
    </citation>
    <scope>NUCLEOTIDE SEQUENCE [LARGE SCALE GENOMIC DNA]</scope>
    <source>
        <strain evidence="19 20">AJA010-31</strain>
    </source>
</reference>
<comment type="function">
    <text evidence="14">ADP:ATP antiporter that mediates import of ADP into the mitochondrial matrix for ATP synthesis, and export of ATP out to fuel the cell. Cycles between the cytoplasmic-open state (c-state) and the matrix-open state (m-state): operates by the alternating access mechanism with a single substrate-binding site intermittently exposed to either the cytosolic (c-state) or matrix (m-state) side of the inner mitochondrial membrane.</text>
</comment>
<evidence type="ECO:0000256" key="16">
    <source>
        <dbReference type="SAM" id="MobiDB-lite"/>
    </source>
</evidence>
<dbReference type="InterPro" id="IPR021109">
    <property type="entry name" value="Peptidase_aspartic_dom_sf"/>
</dbReference>
<protein>
    <recommendedName>
        <fullName evidence="18">Peptidase A2 domain-containing protein</fullName>
    </recommendedName>
</protein>
<keyword evidence="9" id="KW-0378">Hydrolase</keyword>
<keyword evidence="7" id="KW-0677">Repeat</keyword>
<dbReference type="Pfam" id="PF09668">
    <property type="entry name" value="Asp_protease"/>
    <property type="match status" value="1"/>
</dbReference>
<proteinExistence type="inferred from homology"/>
<dbReference type="EMBL" id="JALLPJ020001234">
    <property type="protein sequence ID" value="KAL3773431.1"/>
    <property type="molecule type" value="Genomic_DNA"/>
</dbReference>
<dbReference type="PROSITE" id="PS50920">
    <property type="entry name" value="SOLCAR"/>
    <property type="match status" value="3"/>
</dbReference>
<evidence type="ECO:0000256" key="2">
    <source>
        <dbReference type="ARBA" id="ARBA00006375"/>
    </source>
</evidence>
<evidence type="ECO:0000259" key="18">
    <source>
        <dbReference type="PROSITE" id="PS50175"/>
    </source>
</evidence>